<feature type="compositionally biased region" description="Basic and acidic residues" evidence="1">
    <location>
        <begin position="172"/>
        <end position="211"/>
    </location>
</feature>
<dbReference type="PANTHER" id="PTHR36056">
    <property type="entry name" value="PROTEIN, PUTATIVE-RELATED"/>
    <property type="match status" value="1"/>
</dbReference>
<proteinExistence type="predicted"/>
<feature type="region of interest" description="Disordered" evidence="1">
    <location>
        <begin position="78"/>
        <end position="274"/>
    </location>
</feature>
<reference evidence="2 3" key="1">
    <citation type="submission" date="2024-03" db="EMBL/GenBank/DDBJ databases">
        <title>WGS assembly of Saponaria officinalis var. Norfolk2.</title>
        <authorList>
            <person name="Jenkins J."/>
            <person name="Shu S."/>
            <person name="Grimwood J."/>
            <person name="Barry K."/>
            <person name="Goodstein D."/>
            <person name="Schmutz J."/>
            <person name="Leebens-Mack J."/>
            <person name="Osbourn A."/>
        </authorList>
    </citation>
    <scope>NUCLEOTIDE SEQUENCE [LARGE SCALE GENOMIC DNA]</scope>
    <source>
        <strain evidence="3">cv. Norfolk2</strain>
        <strain evidence="2">JIC</strain>
        <tissue evidence="2">Leaf</tissue>
    </source>
</reference>
<evidence type="ECO:0000313" key="3">
    <source>
        <dbReference type="Proteomes" id="UP001443914"/>
    </source>
</evidence>
<name>A0AAW1IH76_SAPOF</name>
<dbReference type="InterPro" id="IPR040276">
    <property type="entry name" value="At4g26450-like"/>
</dbReference>
<dbReference type="PANTHER" id="PTHR36056:SF1">
    <property type="entry name" value="PROTEIN, PUTATIVE-RELATED"/>
    <property type="match status" value="1"/>
</dbReference>
<feature type="compositionally biased region" description="Basic and acidic residues" evidence="1">
    <location>
        <begin position="227"/>
        <end position="263"/>
    </location>
</feature>
<dbReference type="Proteomes" id="UP001443914">
    <property type="component" value="Unassembled WGS sequence"/>
</dbReference>
<organism evidence="2 3">
    <name type="scientific">Saponaria officinalis</name>
    <name type="common">Common soapwort</name>
    <name type="synonym">Lychnis saponaria</name>
    <dbReference type="NCBI Taxonomy" id="3572"/>
    <lineage>
        <taxon>Eukaryota</taxon>
        <taxon>Viridiplantae</taxon>
        <taxon>Streptophyta</taxon>
        <taxon>Embryophyta</taxon>
        <taxon>Tracheophyta</taxon>
        <taxon>Spermatophyta</taxon>
        <taxon>Magnoliopsida</taxon>
        <taxon>eudicotyledons</taxon>
        <taxon>Gunneridae</taxon>
        <taxon>Pentapetalae</taxon>
        <taxon>Caryophyllales</taxon>
        <taxon>Caryophyllaceae</taxon>
        <taxon>Caryophylleae</taxon>
        <taxon>Saponaria</taxon>
    </lineage>
</organism>
<comment type="caution">
    <text evidence="2">The sequence shown here is derived from an EMBL/GenBank/DDBJ whole genome shotgun (WGS) entry which is preliminary data.</text>
</comment>
<dbReference type="AlphaFoldDB" id="A0AAW1IH76"/>
<feature type="compositionally biased region" description="Polar residues" evidence="1">
    <location>
        <begin position="139"/>
        <end position="148"/>
    </location>
</feature>
<dbReference type="EMBL" id="JBDFQZ010000009">
    <property type="protein sequence ID" value="KAK9689426.1"/>
    <property type="molecule type" value="Genomic_DNA"/>
</dbReference>
<accession>A0AAW1IH76</accession>
<gene>
    <name evidence="2" type="ORF">RND81_09G059100</name>
</gene>
<keyword evidence="3" id="KW-1185">Reference proteome</keyword>
<feature type="region of interest" description="Disordered" evidence="1">
    <location>
        <begin position="20"/>
        <end position="53"/>
    </location>
</feature>
<feature type="compositionally biased region" description="Polar residues" evidence="1">
    <location>
        <begin position="78"/>
        <end position="87"/>
    </location>
</feature>
<feature type="compositionally biased region" description="Basic and acidic residues" evidence="1">
    <location>
        <begin position="120"/>
        <end position="138"/>
    </location>
</feature>
<evidence type="ECO:0000313" key="2">
    <source>
        <dbReference type="EMBL" id="KAK9689427.1"/>
    </source>
</evidence>
<protein>
    <submittedName>
        <fullName evidence="2">Uncharacterized protein</fullName>
    </submittedName>
</protein>
<sequence length="663" mass="72316">MVTFFVDWCRSNVSGGGFYNSEPRNYGRGFGRGNPRPYQSSQPPPSPQPSRKGDLFVEAGKLAVEYLVSNGLLSSDVLSGKTQNGSSQERELPSSLDIRSVATARPRATSPDGVSTSRRSPNDQDKSFGKTYSRERRTYGSSRSNSFDGSRENGRLGSLAEKTSPSQATKAGYDKTPEDSSKEEVSDEHVSRSTELVAKDDKHSDEKHDTEMCNPLVDSDSKVAFSHQDKDDEELSKPTDKVKETKDGACNDDKEEENKRDESPIMYSGNSIISSTKENTSVGKVHSFLTDNSPMCDPPLISEEKISDVSGKGDVMSGFPSTNEIPSSNYPGNALSDHSFSCAEALSRVGAINQRESVEPLSFTDKGFSLEHESIGLPGSEMCSSVAKDRGEKRALEEECAIEGAKKPRQWLSVAQSDEYLQLSCLRDKKPISVGKRVDGVFNEPADQNCFPNVSLPLKGGVHSGINHGEEKQSFSSSYKICDLNLMEGSDMHESHGASALLYPSLAAPKKELRIDVDLSMNDNCRFTSEFDGTGFARKDVEIIDLESPTMAEGKTSEFSTKNAESGIASVENISDNPQHPNDNPDGSDGYGLMISELLGNEAPNCSTVQPDINSLHNDMGLHHGEGMFSEDDPIYMSLGEIPLTGLLRAWEPPTQERNPFEL</sequence>
<evidence type="ECO:0000256" key="1">
    <source>
        <dbReference type="SAM" id="MobiDB-lite"/>
    </source>
</evidence>
<dbReference type="EMBL" id="JBDFQZ010000009">
    <property type="protein sequence ID" value="KAK9689427.1"/>
    <property type="molecule type" value="Genomic_DNA"/>
</dbReference>